<dbReference type="Gene3D" id="1.25.40.20">
    <property type="entry name" value="Ankyrin repeat-containing domain"/>
    <property type="match status" value="1"/>
</dbReference>
<dbReference type="GeneID" id="63854009"/>
<name>A0A9P4LCT1_9PLEO</name>
<gene>
    <name evidence="1" type="ORF">K460DRAFT_404690</name>
</gene>
<evidence type="ECO:0000313" key="2">
    <source>
        <dbReference type="Proteomes" id="UP000800039"/>
    </source>
</evidence>
<dbReference type="InterPro" id="IPR002110">
    <property type="entry name" value="Ankyrin_rpt"/>
</dbReference>
<comment type="caution">
    <text evidence="1">The sequence shown here is derived from an EMBL/GenBank/DDBJ whole genome shotgun (WGS) entry which is preliminary data.</text>
</comment>
<proteinExistence type="predicted"/>
<dbReference type="InterPro" id="IPR036770">
    <property type="entry name" value="Ankyrin_rpt-contain_sf"/>
</dbReference>
<dbReference type="OrthoDB" id="3787333at2759"/>
<dbReference type="PANTHER" id="PTHR46224:SF64">
    <property type="entry name" value="IQ MOTIF AND ANKYRIN REPEAT DOMAIN-CONTAINING PROTEIN 1"/>
    <property type="match status" value="1"/>
</dbReference>
<accession>A0A9P4LCT1</accession>
<reference evidence="1" key="1">
    <citation type="submission" date="2020-01" db="EMBL/GenBank/DDBJ databases">
        <authorList>
            <consortium name="DOE Joint Genome Institute"/>
            <person name="Haridas S."/>
            <person name="Albert R."/>
            <person name="Binder M."/>
            <person name="Bloem J."/>
            <person name="Labutti K."/>
            <person name="Salamov A."/>
            <person name="Andreopoulos B."/>
            <person name="Baker S.E."/>
            <person name="Barry K."/>
            <person name="Bills G."/>
            <person name="Bluhm B.H."/>
            <person name="Cannon C."/>
            <person name="Castanera R."/>
            <person name="Culley D.E."/>
            <person name="Daum C."/>
            <person name="Ezra D."/>
            <person name="Gonzalez J.B."/>
            <person name="Henrissat B."/>
            <person name="Kuo A."/>
            <person name="Liang C."/>
            <person name="Lipzen A."/>
            <person name="Lutzoni F."/>
            <person name="Magnuson J."/>
            <person name="Mondo S."/>
            <person name="Nolan M."/>
            <person name="Ohm R."/>
            <person name="Pangilinan J."/>
            <person name="Park H.-J."/>
            <person name="Ramirez L."/>
            <person name="Alfaro M."/>
            <person name="Sun H."/>
            <person name="Tritt A."/>
            <person name="Yoshinaga Y."/>
            <person name="Zwiers L.-H."/>
            <person name="Turgeon B.G."/>
            <person name="Goodwin S.B."/>
            <person name="Spatafora J.W."/>
            <person name="Crous P.W."/>
            <person name="Grigoriev I.V."/>
        </authorList>
    </citation>
    <scope>NUCLEOTIDE SEQUENCE</scope>
    <source>
        <strain evidence="1">CBS 394.84</strain>
    </source>
</reference>
<protein>
    <recommendedName>
        <fullName evidence="3">Ankyrin</fullName>
    </recommendedName>
</protein>
<keyword evidence="2" id="KW-1185">Reference proteome</keyword>
<organism evidence="1 2">
    <name type="scientific">Cucurbitaria berberidis CBS 394.84</name>
    <dbReference type="NCBI Taxonomy" id="1168544"/>
    <lineage>
        <taxon>Eukaryota</taxon>
        <taxon>Fungi</taxon>
        <taxon>Dikarya</taxon>
        <taxon>Ascomycota</taxon>
        <taxon>Pezizomycotina</taxon>
        <taxon>Dothideomycetes</taxon>
        <taxon>Pleosporomycetidae</taxon>
        <taxon>Pleosporales</taxon>
        <taxon>Pleosporineae</taxon>
        <taxon>Cucurbitariaceae</taxon>
        <taxon>Cucurbitaria</taxon>
    </lineage>
</organism>
<dbReference type="SMART" id="SM00248">
    <property type="entry name" value="ANK"/>
    <property type="match status" value="5"/>
</dbReference>
<sequence length="539" mass="60668">MNLLDFPLELFREILEHTISKCARCGSSHGVKGSNYFFDLGLARVNRVFEIETFSILEKSLFLIRAPKSRWRAKDSTWEDYHSIALARYVIRKPYEANVFPLDHFPALINAVVDKVLELEGIDQNNELVRKRYILTLCRATGRSAIFGQCRTDPYPESLLRDHVLVASIYLSKSVVVEEVLHLLDSNDRTLHMRSAESEFWGRPLLAAVRTENVPLVCRLLDLGVHHHLEDSDHADLYFKAAVHTKRAKEILSLFRWHQHGPLRREDALHDTIRYSIEVGNLDVANMMLDFHQAIPHCSMGSALQAALRIACGQGLDHVVTRLLDLGLNVNGDGYIWNREEDPAYLACAAGHASTLDILIKNGADSHWSMEEHVLMAVAVKAGHTGVLRILVDAGESLHPLQAFSILDQAAPRPQSSECIWYLLQRGTINLKDLIQGARTRGFHFAHIMTSAAIYGNAEFIEAMFRFGIPIDDNEVLFYTNQDCALPIVAATAYRQTTTVETLKQLGAQEVDPTKSIIARHFQSGLFPSDPPRPEGLQQ</sequence>
<dbReference type="Proteomes" id="UP000800039">
    <property type="component" value="Unassembled WGS sequence"/>
</dbReference>
<dbReference type="AlphaFoldDB" id="A0A9P4LCT1"/>
<dbReference type="InterPro" id="IPR051616">
    <property type="entry name" value="Cul2-RING_E3_ligase_SR"/>
</dbReference>
<dbReference type="EMBL" id="ML976615">
    <property type="protein sequence ID" value="KAF1849469.1"/>
    <property type="molecule type" value="Genomic_DNA"/>
</dbReference>
<dbReference type="SUPFAM" id="SSF48403">
    <property type="entry name" value="Ankyrin repeat"/>
    <property type="match status" value="1"/>
</dbReference>
<dbReference type="PANTHER" id="PTHR46224">
    <property type="entry name" value="ANKYRIN REPEAT FAMILY PROTEIN"/>
    <property type="match status" value="1"/>
</dbReference>
<dbReference type="RefSeq" id="XP_040792032.1">
    <property type="nucleotide sequence ID" value="XM_040936759.1"/>
</dbReference>
<evidence type="ECO:0000313" key="1">
    <source>
        <dbReference type="EMBL" id="KAF1849469.1"/>
    </source>
</evidence>
<evidence type="ECO:0008006" key="3">
    <source>
        <dbReference type="Google" id="ProtNLM"/>
    </source>
</evidence>